<evidence type="ECO:0000313" key="2">
    <source>
        <dbReference type="EMBL" id="JAH15330.1"/>
    </source>
</evidence>
<accession>A0A0E9QG86</accession>
<dbReference type="AlphaFoldDB" id="A0A0E9QG86"/>
<proteinExistence type="predicted"/>
<dbReference type="EMBL" id="GBXM01093247">
    <property type="protein sequence ID" value="JAH15330.1"/>
    <property type="molecule type" value="Transcribed_RNA"/>
</dbReference>
<organism evidence="2">
    <name type="scientific">Anguilla anguilla</name>
    <name type="common">European freshwater eel</name>
    <name type="synonym">Muraena anguilla</name>
    <dbReference type="NCBI Taxonomy" id="7936"/>
    <lineage>
        <taxon>Eukaryota</taxon>
        <taxon>Metazoa</taxon>
        <taxon>Chordata</taxon>
        <taxon>Craniata</taxon>
        <taxon>Vertebrata</taxon>
        <taxon>Euteleostomi</taxon>
        <taxon>Actinopterygii</taxon>
        <taxon>Neopterygii</taxon>
        <taxon>Teleostei</taxon>
        <taxon>Anguilliformes</taxon>
        <taxon>Anguillidae</taxon>
        <taxon>Anguilla</taxon>
    </lineage>
</organism>
<feature type="region of interest" description="Disordered" evidence="1">
    <location>
        <begin position="1"/>
        <end position="22"/>
    </location>
</feature>
<name>A0A0E9QG86_ANGAN</name>
<evidence type="ECO:0000256" key="1">
    <source>
        <dbReference type="SAM" id="MobiDB-lite"/>
    </source>
</evidence>
<sequence length="22" mass="2556">MTVCRGSIHSQHRHSPELNIRP</sequence>
<protein>
    <submittedName>
        <fullName evidence="2">Uncharacterized protein</fullName>
    </submittedName>
</protein>
<reference evidence="2" key="1">
    <citation type="submission" date="2014-11" db="EMBL/GenBank/DDBJ databases">
        <authorList>
            <person name="Amaro Gonzalez C."/>
        </authorList>
    </citation>
    <scope>NUCLEOTIDE SEQUENCE</scope>
</reference>
<reference evidence="2" key="2">
    <citation type="journal article" date="2015" name="Fish Shellfish Immunol.">
        <title>Early steps in the European eel (Anguilla anguilla)-Vibrio vulnificus interaction in the gills: Role of the RtxA13 toxin.</title>
        <authorList>
            <person name="Callol A."/>
            <person name="Pajuelo D."/>
            <person name="Ebbesson L."/>
            <person name="Teles M."/>
            <person name="MacKenzie S."/>
            <person name="Amaro C."/>
        </authorList>
    </citation>
    <scope>NUCLEOTIDE SEQUENCE</scope>
</reference>